<evidence type="ECO:0000313" key="4">
    <source>
        <dbReference type="Proteomes" id="UP000799436"/>
    </source>
</evidence>
<gene>
    <name evidence="3" type="ORF">EJ03DRAFT_348133</name>
</gene>
<feature type="region of interest" description="Disordered" evidence="2">
    <location>
        <begin position="104"/>
        <end position="125"/>
    </location>
</feature>
<accession>A0A6G1LKJ0</accession>
<sequence length="525" mass="58263">MAPPHQQPAAVAAAEPKRPQQISIAFALSVVMSKPENMKINEYVRLFLQHVAKGRRENAISSVYRHLDRSSYWRSEYERLGDALKASEAEVVDLRREVEALKAKGTGEAARPSTSAVAKKRKKAVDEDVIPVPRDPKKAKRDASPVRRPGEVEIEKDFEFADVGEVGNILMRNLFQVHSALKSQHRAEPDILAHHLVRAASSLPHVVQATVEQLPKRFLTGTDLLKTNLTAAARVVAILMVGINRLNNVAGGAEVQGQVIYAFVQMFGTLLNNIELVAEAEAKKPPPTDADRYTKTPKGKPKAQPKNAGNMKDIPTLNNITILITSLLDQLDPKIEVHKSLFEGFAYKALEKIGGRLYSSVFGRPRGRSIDAEIAATRLEDDIEDTTDLDPETTQQQLDSKKARLEAPYLIHLLTRIMTAAPLHLNPKALDRFNKPKKVSKKDPKGALVLAAKDRLQKTLVNCVFGMEGVGEDDDLRQCLKLPSAVGAKKVEMPKVKEAEAEEWFKQEVWRLLGWDVLGREQVEG</sequence>
<dbReference type="OrthoDB" id="202825at2759"/>
<evidence type="ECO:0000256" key="1">
    <source>
        <dbReference type="SAM" id="Coils"/>
    </source>
</evidence>
<proteinExistence type="predicted"/>
<keyword evidence="4" id="KW-1185">Reference proteome</keyword>
<feature type="compositionally biased region" description="Basic and acidic residues" evidence="2">
    <location>
        <begin position="282"/>
        <end position="294"/>
    </location>
</feature>
<name>A0A6G1LKJ0_9PEZI</name>
<protein>
    <submittedName>
        <fullName evidence="3">Uncharacterized protein</fullName>
    </submittedName>
</protein>
<feature type="region of interest" description="Disordered" evidence="2">
    <location>
        <begin position="282"/>
        <end position="311"/>
    </location>
</feature>
<dbReference type="AlphaFoldDB" id="A0A6G1LKJ0"/>
<dbReference type="EMBL" id="ML995812">
    <property type="protein sequence ID" value="KAF2773082.1"/>
    <property type="molecule type" value="Genomic_DNA"/>
</dbReference>
<reference evidence="3" key="1">
    <citation type="journal article" date="2020" name="Stud. Mycol.">
        <title>101 Dothideomycetes genomes: a test case for predicting lifestyles and emergence of pathogens.</title>
        <authorList>
            <person name="Haridas S."/>
            <person name="Albert R."/>
            <person name="Binder M."/>
            <person name="Bloem J."/>
            <person name="Labutti K."/>
            <person name="Salamov A."/>
            <person name="Andreopoulos B."/>
            <person name="Baker S."/>
            <person name="Barry K."/>
            <person name="Bills G."/>
            <person name="Bluhm B."/>
            <person name="Cannon C."/>
            <person name="Castanera R."/>
            <person name="Culley D."/>
            <person name="Daum C."/>
            <person name="Ezra D."/>
            <person name="Gonzalez J."/>
            <person name="Henrissat B."/>
            <person name="Kuo A."/>
            <person name="Liang C."/>
            <person name="Lipzen A."/>
            <person name="Lutzoni F."/>
            <person name="Magnuson J."/>
            <person name="Mondo S."/>
            <person name="Nolan M."/>
            <person name="Ohm R."/>
            <person name="Pangilinan J."/>
            <person name="Park H.-J."/>
            <person name="Ramirez L."/>
            <person name="Alfaro M."/>
            <person name="Sun H."/>
            <person name="Tritt A."/>
            <person name="Yoshinaga Y."/>
            <person name="Zwiers L.-H."/>
            <person name="Turgeon B."/>
            <person name="Goodwin S."/>
            <person name="Spatafora J."/>
            <person name="Crous P."/>
            <person name="Grigoriev I."/>
        </authorList>
    </citation>
    <scope>NUCLEOTIDE SEQUENCE</scope>
    <source>
        <strain evidence="3">CBS 116005</strain>
    </source>
</reference>
<dbReference type="Proteomes" id="UP000799436">
    <property type="component" value="Unassembled WGS sequence"/>
</dbReference>
<keyword evidence="1" id="KW-0175">Coiled coil</keyword>
<feature type="coiled-coil region" evidence="1">
    <location>
        <begin position="77"/>
        <end position="104"/>
    </location>
</feature>
<evidence type="ECO:0000256" key="2">
    <source>
        <dbReference type="SAM" id="MobiDB-lite"/>
    </source>
</evidence>
<evidence type="ECO:0000313" key="3">
    <source>
        <dbReference type="EMBL" id="KAF2773082.1"/>
    </source>
</evidence>
<organism evidence="3 4">
    <name type="scientific">Teratosphaeria nubilosa</name>
    <dbReference type="NCBI Taxonomy" id="161662"/>
    <lineage>
        <taxon>Eukaryota</taxon>
        <taxon>Fungi</taxon>
        <taxon>Dikarya</taxon>
        <taxon>Ascomycota</taxon>
        <taxon>Pezizomycotina</taxon>
        <taxon>Dothideomycetes</taxon>
        <taxon>Dothideomycetidae</taxon>
        <taxon>Mycosphaerellales</taxon>
        <taxon>Teratosphaeriaceae</taxon>
        <taxon>Teratosphaeria</taxon>
    </lineage>
</organism>